<sequence length="71" mass="7515">MHGPGAPPPQGLLIAPNQMPGSAGADPCLPQWAQLPPSQALALRSFQVLKTARGTPVARRPPGRRRTTPWS</sequence>
<comment type="caution">
    <text evidence="2">The sequence shown here is derived from an EMBL/GenBank/DDBJ whole genome shotgun (WGS) entry which is preliminary data.</text>
</comment>
<keyword evidence="3" id="KW-1185">Reference proteome</keyword>
<organism evidence="2 3">
    <name type="scientific">Pleurodeles waltl</name>
    <name type="common">Iberian ribbed newt</name>
    <dbReference type="NCBI Taxonomy" id="8319"/>
    <lineage>
        <taxon>Eukaryota</taxon>
        <taxon>Metazoa</taxon>
        <taxon>Chordata</taxon>
        <taxon>Craniata</taxon>
        <taxon>Vertebrata</taxon>
        <taxon>Euteleostomi</taxon>
        <taxon>Amphibia</taxon>
        <taxon>Batrachia</taxon>
        <taxon>Caudata</taxon>
        <taxon>Salamandroidea</taxon>
        <taxon>Salamandridae</taxon>
        <taxon>Pleurodelinae</taxon>
        <taxon>Pleurodeles</taxon>
    </lineage>
</organism>
<feature type="compositionally biased region" description="Basic residues" evidence="1">
    <location>
        <begin position="61"/>
        <end position="71"/>
    </location>
</feature>
<feature type="region of interest" description="Disordered" evidence="1">
    <location>
        <begin position="1"/>
        <end position="28"/>
    </location>
</feature>
<feature type="compositionally biased region" description="Pro residues" evidence="1">
    <location>
        <begin position="1"/>
        <end position="10"/>
    </location>
</feature>
<evidence type="ECO:0000313" key="2">
    <source>
        <dbReference type="EMBL" id="KAJ1193298.1"/>
    </source>
</evidence>
<gene>
    <name evidence="2" type="ORF">NDU88_002597</name>
</gene>
<reference evidence="2" key="1">
    <citation type="journal article" date="2022" name="bioRxiv">
        <title>Sequencing and chromosome-scale assembly of the giantPleurodeles waltlgenome.</title>
        <authorList>
            <person name="Brown T."/>
            <person name="Elewa A."/>
            <person name="Iarovenko S."/>
            <person name="Subramanian E."/>
            <person name="Araus A.J."/>
            <person name="Petzold A."/>
            <person name="Susuki M."/>
            <person name="Suzuki K.-i.T."/>
            <person name="Hayashi T."/>
            <person name="Toyoda A."/>
            <person name="Oliveira C."/>
            <person name="Osipova E."/>
            <person name="Leigh N.D."/>
            <person name="Simon A."/>
            <person name="Yun M.H."/>
        </authorList>
    </citation>
    <scope>NUCLEOTIDE SEQUENCE</scope>
    <source>
        <strain evidence="2">20211129_DDA</strain>
        <tissue evidence="2">Liver</tissue>
    </source>
</reference>
<feature type="compositionally biased region" description="Low complexity" evidence="1">
    <location>
        <begin position="51"/>
        <end position="60"/>
    </location>
</feature>
<dbReference type="AlphaFoldDB" id="A0AAV7UZ17"/>
<accession>A0AAV7UZ17</accession>
<feature type="region of interest" description="Disordered" evidence="1">
    <location>
        <begin position="51"/>
        <end position="71"/>
    </location>
</feature>
<dbReference type="Proteomes" id="UP001066276">
    <property type="component" value="Chromosome 2_2"/>
</dbReference>
<name>A0AAV7UZ17_PLEWA</name>
<evidence type="ECO:0000313" key="3">
    <source>
        <dbReference type="Proteomes" id="UP001066276"/>
    </source>
</evidence>
<dbReference type="EMBL" id="JANPWB010000004">
    <property type="protein sequence ID" value="KAJ1193298.1"/>
    <property type="molecule type" value="Genomic_DNA"/>
</dbReference>
<protein>
    <submittedName>
        <fullName evidence="2">Uncharacterized protein</fullName>
    </submittedName>
</protein>
<evidence type="ECO:0000256" key="1">
    <source>
        <dbReference type="SAM" id="MobiDB-lite"/>
    </source>
</evidence>
<proteinExistence type="predicted"/>